<feature type="domain" description="Fucosyltransferase C-terminal" evidence="25">
    <location>
        <begin position="160"/>
        <end position="341"/>
    </location>
</feature>
<evidence type="ECO:0000256" key="23">
    <source>
        <dbReference type="ARBA" id="ARBA00043838"/>
    </source>
</evidence>
<comment type="catalytic activity">
    <reaction evidence="16">
        <text>alpha-D-galactosyl-(1-&gt;3)-beta-D-galactosyl-(1-&gt;4)-N-acetyl-beta-D-glucosaminyl-(1-&gt;3)-beta-D-galactosyl-(1-&gt;4)-beta-D-glucosyl-(1&lt;-&gt;1')-ceramide + GDP-beta-L-fucose = a neolactoside IV(3)-alpha-Gal,III(3)-alpha-Fuc-nLc4Cer + GDP + H(+)</text>
        <dbReference type="Rhea" id="RHEA:48380"/>
        <dbReference type="ChEBI" id="CHEBI:15378"/>
        <dbReference type="ChEBI" id="CHEBI:57273"/>
        <dbReference type="ChEBI" id="CHEBI:58189"/>
        <dbReference type="ChEBI" id="CHEBI:90380"/>
        <dbReference type="ChEBI" id="CHEBI:90381"/>
    </reaction>
    <physiologicalReaction direction="left-to-right" evidence="16">
        <dbReference type="Rhea" id="RHEA:48381"/>
    </physiologicalReaction>
</comment>
<dbReference type="FunFam" id="3.40.50.11660:FF:000001">
    <property type="entry name" value="alpha-(1,3)-fucosyltransferase 9"/>
    <property type="match status" value="1"/>
</dbReference>
<comment type="pathway">
    <text evidence="1">Protein modification; protein glycosylation.</text>
</comment>
<evidence type="ECO:0000256" key="20">
    <source>
        <dbReference type="ARBA" id="ARBA00036757"/>
    </source>
</evidence>
<evidence type="ECO:0000256" key="9">
    <source>
        <dbReference type="ARBA" id="ARBA00022989"/>
    </source>
</evidence>
<evidence type="ECO:0000256" key="3">
    <source>
        <dbReference type="ARBA" id="ARBA00008919"/>
    </source>
</evidence>
<dbReference type="SUPFAM" id="SSF53756">
    <property type="entry name" value="UDP-Glycosyltransferase/glycogen phosphorylase"/>
    <property type="match status" value="1"/>
</dbReference>
<evidence type="ECO:0000256" key="11">
    <source>
        <dbReference type="ARBA" id="ARBA00023098"/>
    </source>
</evidence>
<gene>
    <name evidence="27" type="ORF">NHX12_002346</name>
</gene>
<dbReference type="EC" id="2.4.1.-" evidence="24"/>
<comment type="caution">
    <text evidence="27">The sequence shown here is derived from an EMBL/GenBank/DDBJ whole genome shotgun (WGS) entry which is preliminary data.</text>
</comment>
<dbReference type="Proteomes" id="UP001148018">
    <property type="component" value="Unassembled WGS sequence"/>
</dbReference>
<evidence type="ECO:0000259" key="25">
    <source>
        <dbReference type="Pfam" id="PF00852"/>
    </source>
</evidence>
<evidence type="ECO:0000256" key="4">
    <source>
        <dbReference type="ARBA" id="ARBA00011738"/>
    </source>
</evidence>
<keyword evidence="12" id="KW-0472">Membrane</keyword>
<protein>
    <recommendedName>
        <fullName evidence="24">Fucosyltransferase</fullName>
        <ecNumber evidence="24">2.4.1.-</ecNumber>
    </recommendedName>
</protein>
<keyword evidence="10 24" id="KW-0333">Golgi apparatus</keyword>
<organism evidence="27 28">
    <name type="scientific">Muraenolepis orangiensis</name>
    <name type="common">Patagonian moray cod</name>
    <dbReference type="NCBI Taxonomy" id="630683"/>
    <lineage>
        <taxon>Eukaryota</taxon>
        <taxon>Metazoa</taxon>
        <taxon>Chordata</taxon>
        <taxon>Craniata</taxon>
        <taxon>Vertebrata</taxon>
        <taxon>Euteleostomi</taxon>
        <taxon>Actinopterygii</taxon>
        <taxon>Neopterygii</taxon>
        <taxon>Teleostei</taxon>
        <taxon>Neoteleostei</taxon>
        <taxon>Acanthomorphata</taxon>
        <taxon>Zeiogadaria</taxon>
        <taxon>Gadariae</taxon>
        <taxon>Gadiformes</taxon>
        <taxon>Muraenolepidoidei</taxon>
        <taxon>Muraenolepididae</taxon>
        <taxon>Muraenolepis</taxon>
    </lineage>
</organism>
<dbReference type="InterPro" id="IPR038577">
    <property type="entry name" value="GT10-like_C_sf"/>
</dbReference>
<evidence type="ECO:0000256" key="5">
    <source>
        <dbReference type="ARBA" id="ARBA00022676"/>
    </source>
</evidence>
<comment type="catalytic activity">
    <reaction evidence="22">
        <text>beta-D-Gal-(1-&gt;4)-beta-D-GlcNAc-(1-&gt;3)-beta-D-Gal-(1-&gt;4)-D-Glc + GDP-beta-L-fucose = beta-D-Gal-(1-&gt;4)-[alpha-L-Fuc-(1-&gt;3)]-beta-D-GlcNAc-(1-&gt;3)-beta-D-Gal-(1-&gt;4)-D-Glc + GDP + H(+)</text>
        <dbReference type="Rhea" id="RHEA:77187"/>
        <dbReference type="ChEBI" id="CHEBI:15378"/>
        <dbReference type="ChEBI" id="CHEBI:57273"/>
        <dbReference type="ChEBI" id="CHEBI:58189"/>
        <dbReference type="ChEBI" id="CHEBI:60239"/>
        <dbReference type="ChEBI" id="CHEBI:61352"/>
    </reaction>
    <physiologicalReaction direction="left-to-right" evidence="22">
        <dbReference type="Rhea" id="RHEA:77188"/>
    </physiologicalReaction>
</comment>
<comment type="subunit">
    <text evidence="4">Homodimer.</text>
</comment>
<evidence type="ECO:0000256" key="10">
    <source>
        <dbReference type="ARBA" id="ARBA00023034"/>
    </source>
</evidence>
<keyword evidence="14" id="KW-0325">Glycoprotein</keyword>
<dbReference type="Pfam" id="PF00852">
    <property type="entry name" value="Glyco_transf_10"/>
    <property type="match status" value="1"/>
</dbReference>
<keyword evidence="28" id="KW-1185">Reference proteome</keyword>
<evidence type="ECO:0000313" key="28">
    <source>
        <dbReference type="Proteomes" id="UP001148018"/>
    </source>
</evidence>
<evidence type="ECO:0000256" key="8">
    <source>
        <dbReference type="ARBA" id="ARBA00022968"/>
    </source>
</evidence>
<evidence type="ECO:0000256" key="6">
    <source>
        <dbReference type="ARBA" id="ARBA00022679"/>
    </source>
</evidence>
<comment type="pathway">
    <text evidence="2">Glycolipid biosynthesis.</text>
</comment>
<keyword evidence="8" id="KW-0735">Signal-anchor</keyword>
<evidence type="ECO:0000256" key="13">
    <source>
        <dbReference type="ARBA" id="ARBA00023157"/>
    </source>
</evidence>
<comment type="catalytic activity">
    <reaction evidence="20">
        <text>a neolactoside nLc4Cer + GDP-beta-L-fucose = a neolactoside III(3)-alpha-Fuc-nLc4Cer + GDP + H(+)</text>
        <dbReference type="Rhea" id="RHEA:48376"/>
        <dbReference type="ChEBI" id="CHEBI:15378"/>
        <dbReference type="ChEBI" id="CHEBI:57273"/>
        <dbReference type="ChEBI" id="CHEBI:58189"/>
        <dbReference type="ChEBI" id="CHEBI:90376"/>
        <dbReference type="ChEBI" id="CHEBI:90379"/>
    </reaction>
    <physiologicalReaction direction="left-to-right" evidence="20">
        <dbReference type="Rhea" id="RHEA:48377"/>
    </physiologicalReaction>
</comment>
<dbReference type="Gene3D" id="3.40.50.11660">
    <property type="entry name" value="Glycosyl transferase family 10, C-terminal domain"/>
    <property type="match status" value="1"/>
</dbReference>
<dbReference type="InterPro" id="IPR001503">
    <property type="entry name" value="Glyco_trans_10"/>
</dbReference>
<comment type="catalytic activity">
    <reaction evidence="23">
        <text>an alpha-L-Fuc-(1-&gt;2)-beta-D-Gal-(1-&gt;4)-beta-D-GlcNAc derivative + GDP-beta-L-fucose = an alpha-L-Fuc-(1-&gt;2)-beta-D-Gal-(1-&gt;4)-[alpha-L-Fuc-(1-&gt;3)]-beta-D-GlcNAc derivative + GDP + H(+)</text>
        <dbReference type="Rhea" id="RHEA:77191"/>
        <dbReference type="ChEBI" id="CHEBI:15378"/>
        <dbReference type="ChEBI" id="CHEBI:57273"/>
        <dbReference type="ChEBI" id="CHEBI:58189"/>
        <dbReference type="ChEBI" id="CHEBI:133510"/>
        <dbReference type="ChEBI" id="CHEBI:195560"/>
    </reaction>
    <physiologicalReaction direction="left-to-right" evidence="23">
        <dbReference type="Rhea" id="RHEA:77192"/>
    </physiologicalReaction>
</comment>
<comment type="catalytic activity">
    <reaction evidence="17">
        <text>an alpha-Neu5Ac-(2-&gt;3)-beta-D-Gal-(1-&gt;4)-beta-D-GlcNAc-(1-&gt;3)-beta-D-Gal-(1-&gt;4)-beta-D-GlcNAc derivative + GDP-beta-L-fucose = an alpha-Neu5Ac-(2-&gt;3)-beta-D-Gal-(1-&gt;4)-beta-D-GlcNAc-(1-&gt;3)-beta-D-Gal-(1-&gt;4)-[alpha-L-Fuc-(1-&gt;3)]-beta-D-GlcNAc derivative + GDP + H(+)</text>
        <dbReference type="Rhea" id="RHEA:68044"/>
        <dbReference type="ChEBI" id="CHEBI:15378"/>
        <dbReference type="ChEBI" id="CHEBI:57273"/>
        <dbReference type="ChEBI" id="CHEBI:58189"/>
        <dbReference type="ChEBI" id="CHEBI:145343"/>
        <dbReference type="ChEBI" id="CHEBI:176900"/>
    </reaction>
    <physiologicalReaction direction="left-to-right" evidence="17">
        <dbReference type="Rhea" id="RHEA:68045"/>
    </physiologicalReaction>
</comment>
<dbReference type="PANTHER" id="PTHR11929:SF10">
    <property type="entry name" value="4-GALACTOSYL-N-ACETYLGLUCOSAMINIDE 3-ALPHA-L-FUCOSYLTRANSFERASE 9"/>
    <property type="match status" value="1"/>
</dbReference>
<comment type="similarity">
    <text evidence="3 24">Belongs to the glycosyltransferase 10 family.</text>
</comment>
<proteinExistence type="inferred from homology"/>
<evidence type="ECO:0000256" key="15">
    <source>
        <dbReference type="ARBA" id="ARBA00029329"/>
    </source>
</evidence>
<dbReference type="Pfam" id="PF17039">
    <property type="entry name" value="Glyco_tran_10_N"/>
    <property type="match status" value="1"/>
</dbReference>
<evidence type="ECO:0000256" key="22">
    <source>
        <dbReference type="ARBA" id="ARBA00043828"/>
    </source>
</evidence>
<evidence type="ECO:0000256" key="19">
    <source>
        <dbReference type="ARBA" id="ARBA00036481"/>
    </source>
</evidence>
<sequence length="344" mass="39981">MFMSIPFFGPDECSSELGGKGRVLTHNETESPLGEAEKPLVLVWFRPLGVTMDFRDCVKYFNISSCDLTYDRNLYNQSDAVIIYHRSIDVSLNNLPQGPRLPFQKWIWYHVESPTHTLRIEGLDNLFNLTLNYRRDADITVRYNLAIDKMNTMDSKFVLPKKDKLLCWFVSNIWSNGAQDRLKFYDRLKEHIHVHIFGSILGGTPLSLEDYFPVMGSCKFYLALENSNHTDYITEKVNAPYVTGTIPVVRGAKRENYEEFAPADSFIHVDDFPDAKSLAEFITELAKDDERYMQYFSWRRHYKAAPHLLSLNNEFTLPICSACDYVSKHRGYSVVHDLNDWYFS</sequence>
<dbReference type="InterPro" id="IPR055270">
    <property type="entry name" value="Glyco_tran_10_C"/>
</dbReference>
<keyword evidence="5 24" id="KW-0328">Glycosyltransferase</keyword>
<keyword evidence="13" id="KW-1015">Disulfide bond</keyword>
<evidence type="ECO:0000256" key="24">
    <source>
        <dbReference type="RuleBase" id="RU003832"/>
    </source>
</evidence>
<evidence type="ECO:0000259" key="26">
    <source>
        <dbReference type="Pfam" id="PF17039"/>
    </source>
</evidence>
<evidence type="ECO:0000256" key="16">
    <source>
        <dbReference type="ARBA" id="ARBA00036053"/>
    </source>
</evidence>
<comment type="subcellular location">
    <subcellularLocation>
        <location evidence="24">Golgi apparatus</location>
        <location evidence="24">Golgi stack membrane</location>
        <topology evidence="24">Single-pass type II membrane protein</topology>
    </subcellularLocation>
    <subcellularLocation>
        <location evidence="21">Golgi apparatus</location>
        <location evidence="21">trans-Golgi network membrane</location>
        <topology evidence="21">Single-pass type II membrane protein</topology>
    </subcellularLocation>
</comment>
<dbReference type="InterPro" id="IPR031481">
    <property type="entry name" value="Glyco_tran_10_N"/>
</dbReference>
<keyword evidence="7 24" id="KW-0812">Transmembrane</keyword>
<keyword evidence="6 24" id="KW-0808">Transferase</keyword>
<evidence type="ECO:0000256" key="12">
    <source>
        <dbReference type="ARBA" id="ARBA00023136"/>
    </source>
</evidence>
<dbReference type="GO" id="GO:0032580">
    <property type="term" value="C:Golgi cisterna membrane"/>
    <property type="evidence" value="ECO:0007669"/>
    <property type="project" value="UniProtKB-SubCell"/>
</dbReference>
<dbReference type="GO" id="GO:0006629">
    <property type="term" value="P:lipid metabolic process"/>
    <property type="evidence" value="ECO:0007669"/>
    <property type="project" value="UniProtKB-KW"/>
</dbReference>
<dbReference type="EMBL" id="JANIIK010000110">
    <property type="protein sequence ID" value="KAJ3595937.1"/>
    <property type="molecule type" value="Genomic_DNA"/>
</dbReference>
<feature type="domain" description="Fucosyltransferase N-terminal" evidence="26">
    <location>
        <begin position="37"/>
        <end position="143"/>
    </location>
</feature>
<dbReference type="PANTHER" id="PTHR11929">
    <property type="entry name" value="ALPHA- 1,3 -FUCOSYLTRANSFERASE"/>
    <property type="match status" value="1"/>
</dbReference>
<evidence type="ECO:0000256" key="14">
    <source>
        <dbReference type="ARBA" id="ARBA00023180"/>
    </source>
</evidence>
<evidence type="ECO:0000256" key="1">
    <source>
        <dbReference type="ARBA" id="ARBA00004922"/>
    </source>
</evidence>
<reference evidence="27" key="1">
    <citation type="submission" date="2022-07" db="EMBL/GenBank/DDBJ databases">
        <title>Chromosome-level genome of Muraenolepis orangiensis.</title>
        <authorList>
            <person name="Kim J."/>
        </authorList>
    </citation>
    <scope>NUCLEOTIDE SEQUENCE</scope>
    <source>
        <strain evidence="27">KU_S4_2022</strain>
        <tissue evidence="27">Muscle</tissue>
    </source>
</reference>
<accession>A0A9Q0E0P1</accession>
<evidence type="ECO:0000256" key="2">
    <source>
        <dbReference type="ARBA" id="ARBA00004934"/>
    </source>
</evidence>
<evidence type="ECO:0000256" key="17">
    <source>
        <dbReference type="ARBA" id="ARBA00036234"/>
    </source>
</evidence>
<comment type="catalytic activity">
    <reaction evidence="18">
        <text>alpha-N-glycoloylneuraminosyl-(2-&gt;3)-beta-D-galactosyl-(1-&gt;4)-N-acetyl-beta-D-glucosaminyl-(1-&gt;3)-beta-D-galactosyl-(1-&gt;4)-N-acetyl-beta-D-glucosaminyl-(1-&gt;3)-beta-D-galactosyl-(1-&gt;4)-beta-D-glucosyl-(1&lt;-&gt;1')-ceramide + GDP-beta-L-fucose = alpha-N-glycoloylneuraminosyl-(2-&gt;3)-beta-D-galactosyl-(1-&gt;4)-N-acetyl-beta-D-glucosaminyl-(1-&gt;3)-beta-D-galactosyl-(1-&gt;4)-[alpha-L-fucosyl-(1-&gt;3)]-N-acetyl-beta-D-glucosaminyl-(1-&gt;3)-beta-D-galactosyl-(1-&gt;4)-beta-D-glucosyl-(1&lt;-&gt;1')-ceramide + GDP + H(+)</text>
        <dbReference type="Rhea" id="RHEA:48388"/>
        <dbReference type="ChEBI" id="CHEBI:15378"/>
        <dbReference type="ChEBI" id="CHEBI:57273"/>
        <dbReference type="ChEBI" id="CHEBI:58189"/>
        <dbReference type="ChEBI" id="CHEBI:90383"/>
        <dbReference type="ChEBI" id="CHEBI:90384"/>
    </reaction>
    <physiologicalReaction direction="left-to-right" evidence="18">
        <dbReference type="Rhea" id="RHEA:48389"/>
    </physiologicalReaction>
</comment>
<evidence type="ECO:0000256" key="7">
    <source>
        <dbReference type="ARBA" id="ARBA00022692"/>
    </source>
</evidence>
<evidence type="ECO:0000256" key="18">
    <source>
        <dbReference type="ARBA" id="ARBA00036295"/>
    </source>
</evidence>
<dbReference type="GO" id="GO:0017083">
    <property type="term" value="F:4-galactosyl-N-acetylglucosaminide 3-alpha-L-fucosyltransferase activity"/>
    <property type="evidence" value="ECO:0007669"/>
    <property type="project" value="UniProtKB-EC"/>
</dbReference>
<comment type="catalytic activity">
    <reaction evidence="15">
        <text>a beta-D-galactosyl-(1-&gt;4)-N-acetyl-beta-D-glucosaminyl derivative + GDP-beta-L-fucose = a beta-D-galactosyl-(1-&gt;4)-[alpha-L-fucosyl-(1-&gt;3)]-N-acetyl-beta-D-glucosaminyl derivative + GDP + H(+)</text>
        <dbReference type="Rhea" id="RHEA:14257"/>
        <dbReference type="ChEBI" id="CHEBI:15378"/>
        <dbReference type="ChEBI" id="CHEBI:57273"/>
        <dbReference type="ChEBI" id="CHEBI:58189"/>
        <dbReference type="ChEBI" id="CHEBI:133507"/>
        <dbReference type="ChEBI" id="CHEBI:137941"/>
        <dbReference type="EC" id="2.4.1.152"/>
    </reaction>
    <physiologicalReaction direction="left-to-right" evidence="15">
        <dbReference type="Rhea" id="RHEA:14258"/>
    </physiologicalReaction>
</comment>
<evidence type="ECO:0000256" key="21">
    <source>
        <dbReference type="ARBA" id="ARBA00037848"/>
    </source>
</evidence>
<keyword evidence="9" id="KW-1133">Transmembrane helix</keyword>
<comment type="catalytic activity">
    <reaction evidence="19">
        <text>an N-acetyl-alpha-neuraminyl-(2-&gt;3)-beta-D-galactosyl-(1-&gt;4)-N-acetyl-beta-D-glucosaminyl derivative + GDP-beta-L-fucose = an alpha-Neu5Ac-(2-&gt;3)-beta-D-Gal-(1-&gt;4)-[alpha-L-Fuc-(1-&gt;3)]-beta-D-GlcNAc derivative + GDP + H(+)</text>
        <dbReference type="Rhea" id="RHEA:56076"/>
        <dbReference type="ChEBI" id="CHEBI:15378"/>
        <dbReference type="ChEBI" id="CHEBI:57273"/>
        <dbReference type="ChEBI" id="CHEBI:58189"/>
        <dbReference type="ChEBI" id="CHEBI:136545"/>
        <dbReference type="ChEBI" id="CHEBI:139509"/>
    </reaction>
    <physiologicalReaction direction="left-to-right" evidence="19">
        <dbReference type="Rhea" id="RHEA:56077"/>
    </physiologicalReaction>
</comment>
<dbReference type="OrthoDB" id="427096at2759"/>
<evidence type="ECO:0000313" key="27">
    <source>
        <dbReference type="EMBL" id="KAJ3595937.1"/>
    </source>
</evidence>
<name>A0A9Q0E0P1_9TELE</name>
<keyword evidence="11" id="KW-0443">Lipid metabolism</keyword>
<dbReference type="AlphaFoldDB" id="A0A9Q0E0P1"/>